<evidence type="ECO:0000313" key="4">
    <source>
        <dbReference type="Proteomes" id="UP001142648"/>
    </source>
</evidence>
<protein>
    <recommendedName>
        <fullName evidence="5">Membrane-bound lysozyme-inhibitor of c-type lysozyme</fullName>
    </recommendedName>
</protein>
<accession>A0A9X3A957</accession>
<evidence type="ECO:0008006" key="5">
    <source>
        <dbReference type="Google" id="ProtNLM"/>
    </source>
</evidence>
<reference evidence="3" key="1">
    <citation type="submission" date="2022-09" db="EMBL/GenBank/DDBJ databases">
        <title>The genome sequence of Tsuneonella sp. YG55.</title>
        <authorList>
            <person name="Liu Y."/>
        </authorList>
    </citation>
    <scope>NUCLEOTIDE SEQUENCE</scope>
    <source>
        <strain evidence="3">YG55</strain>
    </source>
</reference>
<dbReference type="EMBL" id="JAOAMV010000009">
    <property type="protein sequence ID" value="MCT2560176.1"/>
    <property type="molecule type" value="Genomic_DNA"/>
</dbReference>
<evidence type="ECO:0000313" key="3">
    <source>
        <dbReference type="EMBL" id="MCT2560176.1"/>
    </source>
</evidence>
<sequence length="137" mass="14223">MKKFVAAAALGALAACSQPAPEPETDAAATEAEAPAAMPTTLAADGKPSYGKFEVTMPDGQKIVANVKPDGTFEVTDASGAVIDSGTWEQKSPEQYCETSSKEGSEQVCYDEKVVDGVYQSTNPKTGETATVVRLEG</sequence>
<dbReference type="RefSeq" id="WP_259963292.1">
    <property type="nucleotide sequence ID" value="NZ_JAOAMV010000009.1"/>
</dbReference>
<name>A0A9X3A957_9SPHN</name>
<evidence type="ECO:0000256" key="1">
    <source>
        <dbReference type="SAM" id="MobiDB-lite"/>
    </source>
</evidence>
<feature type="signal peptide" evidence="2">
    <location>
        <begin position="1"/>
        <end position="20"/>
    </location>
</feature>
<gene>
    <name evidence="3" type="ORF">N0B51_14430</name>
</gene>
<evidence type="ECO:0000256" key="2">
    <source>
        <dbReference type="SAM" id="SignalP"/>
    </source>
</evidence>
<dbReference type="AlphaFoldDB" id="A0A9X3A957"/>
<dbReference type="Proteomes" id="UP001142648">
    <property type="component" value="Unassembled WGS sequence"/>
</dbReference>
<keyword evidence="4" id="KW-1185">Reference proteome</keyword>
<dbReference type="PROSITE" id="PS51257">
    <property type="entry name" value="PROKAR_LIPOPROTEIN"/>
    <property type="match status" value="1"/>
</dbReference>
<proteinExistence type="predicted"/>
<organism evidence="3 4">
    <name type="scientific">Tsuneonella litorea</name>
    <dbReference type="NCBI Taxonomy" id="2976475"/>
    <lineage>
        <taxon>Bacteria</taxon>
        <taxon>Pseudomonadati</taxon>
        <taxon>Pseudomonadota</taxon>
        <taxon>Alphaproteobacteria</taxon>
        <taxon>Sphingomonadales</taxon>
        <taxon>Erythrobacteraceae</taxon>
        <taxon>Tsuneonella</taxon>
    </lineage>
</organism>
<feature type="chain" id="PRO_5040758550" description="Membrane-bound lysozyme-inhibitor of c-type lysozyme" evidence="2">
    <location>
        <begin position="21"/>
        <end position="137"/>
    </location>
</feature>
<comment type="caution">
    <text evidence="3">The sequence shown here is derived from an EMBL/GenBank/DDBJ whole genome shotgun (WGS) entry which is preliminary data.</text>
</comment>
<feature type="compositionally biased region" description="Low complexity" evidence="1">
    <location>
        <begin position="26"/>
        <end position="44"/>
    </location>
</feature>
<feature type="region of interest" description="Disordered" evidence="1">
    <location>
        <begin position="17"/>
        <end position="49"/>
    </location>
</feature>
<keyword evidence="2" id="KW-0732">Signal</keyword>